<keyword evidence="2" id="KW-0413">Isomerase</keyword>
<dbReference type="Pfam" id="PF00908">
    <property type="entry name" value="dTDP_sugar_isom"/>
    <property type="match status" value="1"/>
</dbReference>
<proteinExistence type="inferred from homology"/>
<dbReference type="PANTHER" id="PTHR21047">
    <property type="entry name" value="DTDP-6-DEOXY-D-GLUCOSE-3,5 EPIMERASE"/>
    <property type="match status" value="1"/>
</dbReference>
<evidence type="ECO:0000256" key="1">
    <source>
        <dbReference type="PIRSR" id="PIRSR600888-3"/>
    </source>
</evidence>
<dbReference type="AlphaFoldDB" id="A0A0U3FS28"/>
<dbReference type="GO" id="GO:0008830">
    <property type="term" value="F:dTDP-4-dehydrorhamnose 3,5-epimerase activity"/>
    <property type="evidence" value="ECO:0007669"/>
    <property type="project" value="UniProtKB-UniRule"/>
</dbReference>
<dbReference type="PaxDb" id="1435377-SUSAZ_08075"/>
<dbReference type="Proteomes" id="UP000065473">
    <property type="component" value="Chromosome"/>
</dbReference>
<dbReference type="EMBL" id="CP013694">
    <property type="protein sequence ID" value="ALU30163.1"/>
    <property type="molecule type" value="Genomic_DNA"/>
</dbReference>
<dbReference type="GO" id="GO:0019305">
    <property type="term" value="P:dTDP-rhamnose biosynthetic process"/>
    <property type="evidence" value="ECO:0007669"/>
    <property type="project" value="UniProtKB-UniRule"/>
</dbReference>
<comment type="subunit">
    <text evidence="2">Homodimer.</text>
</comment>
<dbReference type="GO" id="GO:0005829">
    <property type="term" value="C:cytosol"/>
    <property type="evidence" value="ECO:0007669"/>
    <property type="project" value="TreeGrafter"/>
</dbReference>
<feature type="site" description="Participates in a stacking interaction with the thymidine ring of dTDP-4-oxo-6-deoxyglucose" evidence="1">
    <location>
        <position position="133"/>
    </location>
</feature>
<dbReference type="OrthoDB" id="2990at2157"/>
<evidence type="ECO:0000313" key="4">
    <source>
        <dbReference type="EMBL" id="ALU30858.1"/>
    </source>
</evidence>
<dbReference type="EMBL" id="CP013695">
    <property type="protein sequence ID" value="ALU30858.1"/>
    <property type="molecule type" value="Genomic_DNA"/>
</dbReference>
<dbReference type="GO" id="GO:0000271">
    <property type="term" value="P:polysaccharide biosynthetic process"/>
    <property type="evidence" value="ECO:0007669"/>
    <property type="project" value="TreeGrafter"/>
</dbReference>
<dbReference type="Gene3D" id="2.60.120.10">
    <property type="entry name" value="Jelly Rolls"/>
    <property type="match status" value="1"/>
</dbReference>
<comment type="catalytic activity">
    <reaction evidence="2">
        <text>dTDP-4-dehydro-6-deoxy-alpha-D-glucose = dTDP-4-dehydro-beta-L-rhamnose</text>
        <dbReference type="Rhea" id="RHEA:16969"/>
        <dbReference type="ChEBI" id="CHEBI:57649"/>
        <dbReference type="ChEBI" id="CHEBI:62830"/>
        <dbReference type="EC" id="5.1.3.13"/>
    </reaction>
</comment>
<dbReference type="InterPro" id="IPR000888">
    <property type="entry name" value="RmlC-like"/>
</dbReference>
<name>A0A0U3FS28_9CREN</name>
<comment type="similarity">
    <text evidence="2">Belongs to the dTDP-4-dehydrorhamnose 3,5-epimerase family.</text>
</comment>
<dbReference type="EC" id="5.1.3.13" evidence="2"/>
<dbReference type="NCBIfam" id="TIGR01221">
    <property type="entry name" value="rmlC"/>
    <property type="match status" value="1"/>
</dbReference>
<dbReference type="OMA" id="AHVTYKC"/>
<reference evidence="5 6" key="1">
    <citation type="submission" date="2015-12" db="EMBL/GenBank/DDBJ databases">
        <title>A stable core within a dynamic pangenome in Sulfolobus acidocaldarius.</title>
        <authorList>
            <person name="Anderson R."/>
            <person name="Kouris A."/>
            <person name="Seward C."/>
            <person name="Campbell K."/>
            <person name="Whitaker R."/>
        </authorList>
    </citation>
    <scope>NUCLEOTIDE SEQUENCE [LARGE SCALE GENOMIC DNA]</scope>
    <source>
        <strain evidence="3 6">GG12-C01-09</strain>
        <strain evidence="4 5">NG05B_CO5_07</strain>
    </source>
</reference>
<organism evidence="3 6">
    <name type="scientific">Sulfolobus acidocaldarius</name>
    <dbReference type="NCBI Taxonomy" id="2285"/>
    <lineage>
        <taxon>Archaea</taxon>
        <taxon>Thermoproteota</taxon>
        <taxon>Thermoprotei</taxon>
        <taxon>Sulfolobales</taxon>
        <taxon>Sulfolobaceae</taxon>
        <taxon>Sulfolobus</taxon>
    </lineage>
</organism>
<dbReference type="STRING" id="1435377.SUSAZ_08075"/>
<dbReference type="InterPro" id="IPR011051">
    <property type="entry name" value="RmlC_Cupin_sf"/>
</dbReference>
<gene>
    <name evidence="3" type="ORF">ATY89_09595</name>
    <name evidence="4" type="ORF">ATZ20_01005</name>
</gene>
<dbReference type="RefSeq" id="WP_011278514.1">
    <property type="nucleotide sequence ID" value="NZ_BHWZ01000004.1"/>
</dbReference>
<dbReference type="InterPro" id="IPR014710">
    <property type="entry name" value="RmlC-like_jellyroll"/>
</dbReference>
<comment type="pathway">
    <text evidence="2">Carbohydrate biosynthesis; dTDP-L-rhamnose biosynthesis.</text>
</comment>
<dbReference type="CDD" id="cd00438">
    <property type="entry name" value="cupin_RmlC"/>
    <property type="match status" value="1"/>
</dbReference>
<accession>A0A0U3FS28</accession>
<evidence type="ECO:0000313" key="5">
    <source>
        <dbReference type="Proteomes" id="UP000060043"/>
    </source>
</evidence>
<dbReference type="GeneID" id="14552197"/>
<protein>
    <recommendedName>
        <fullName evidence="2">dTDP-4-dehydrorhamnose 3,5-epimerase</fullName>
        <ecNumber evidence="2">5.1.3.13</ecNumber>
    </recommendedName>
    <alternativeName>
        <fullName evidence="2">Thymidine diphospho-4-keto-rhamnose 3,5-epimerase</fullName>
    </alternativeName>
</protein>
<sequence>MFRINEKDIPDVLVIETDKYEDERGLLMELFKRSNFIFIDSIVQVNYSYSKKGVIRGLHYQLKPKEQGKLVTVIDGKIYDVAVDIRRGSPWYGKFVSEILVPGKMLWIPPGFAHGFQALENSHVVYFISGNDFSPPSEAGIRYDDPDIGVNWPIQNPIVSQKDLRWPSLKECKNNFEYVPHNKK</sequence>
<evidence type="ECO:0000313" key="6">
    <source>
        <dbReference type="Proteomes" id="UP000065473"/>
    </source>
</evidence>
<dbReference type="Proteomes" id="UP000060043">
    <property type="component" value="Chromosome"/>
</dbReference>
<dbReference type="PANTHER" id="PTHR21047:SF2">
    <property type="entry name" value="THYMIDINE DIPHOSPHO-4-KETO-RHAMNOSE 3,5-EPIMERASE"/>
    <property type="match status" value="1"/>
</dbReference>
<evidence type="ECO:0000256" key="2">
    <source>
        <dbReference type="RuleBase" id="RU364069"/>
    </source>
</evidence>
<dbReference type="SUPFAM" id="SSF51182">
    <property type="entry name" value="RmlC-like cupins"/>
    <property type="match status" value="1"/>
</dbReference>
<evidence type="ECO:0000313" key="3">
    <source>
        <dbReference type="EMBL" id="ALU30163.1"/>
    </source>
</evidence>
<comment type="function">
    <text evidence="2">Catalyzes the epimerization of the C3' and C5'positions of dTDP-6-deoxy-D-xylo-4-hexulose, forming dTDP-6-deoxy-L-lyxo-4-hexulose.</text>
</comment>
<dbReference type="UniPathway" id="UPA00124"/>